<keyword evidence="2" id="KW-0433">Leucine-rich repeat</keyword>
<organism evidence="9 10">
    <name type="scientific">Leptomonas seymouri</name>
    <dbReference type="NCBI Taxonomy" id="5684"/>
    <lineage>
        <taxon>Eukaryota</taxon>
        <taxon>Discoba</taxon>
        <taxon>Euglenozoa</taxon>
        <taxon>Kinetoplastea</taxon>
        <taxon>Metakinetoplastina</taxon>
        <taxon>Trypanosomatida</taxon>
        <taxon>Trypanosomatidae</taxon>
        <taxon>Leishmaniinae</taxon>
        <taxon>Leptomonas</taxon>
    </lineage>
</organism>
<dbReference type="SUPFAM" id="SSF52058">
    <property type="entry name" value="L domain-like"/>
    <property type="match status" value="1"/>
</dbReference>
<dbReference type="AlphaFoldDB" id="A0A0N1PE85"/>
<dbReference type="PANTHER" id="PTHR10159:SF511">
    <property type="entry name" value="DUAL SPECIFICITY PROTEIN PHOSPHATASE 1"/>
    <property type="match status" value="1"/>
</dbReference>
<comment type="similarity">
    <text evidence="1">Belongs to the protein-tyrosine phosphatase family. Non-receptor class dual specificity subfamily.</text>
</comment>
<evidence type="ECO:0000313" key="10">
    <source>
        <dbReference type="Proteomes" id="UP000038009"/>
    </source>
</evidence>
<dbReference type="GO" id="GO:0017017">
    <property type="term" value="F:MAP kinase tyrosine/serine/threonine phosphatase activity"/>
    <property type="evidence" value="ECO:0007669"/>
    <property type="project" value="TreeGrafter"/>
</dbReference>
<dbReference type="EMBL" id="LJSK01000055">
    <property type="protein sequence ID" value="KPI88304.1"/>
    <property type="molecule type" value="Genomic_DNA"/>
</dbReference>
<evidence type="ECO:0000256" key="2">
    <source>
        <dbReference type="ARBA" id="ARBA00022614"/>
    </source>
</evidence>
<dbReference type="GO" id="GO:0033550">
    <property type="term" value="F:MAP kinase tyrosine phosphatase activity"/>
    <property type="evidence" value="ECO:0007669"/>
    <property type="project" value="TreeGrafter"/>
</dbReference>
<dbReference type="SMART" id="SM00369">
    <property type="entry name" value="LRR_TYP"/>
    <property type="match status" value="3"/>
</dbReference>
<dbReference type="GO" id="GO:0008330">
    <property type="term" value="F:protein tyrosine/threonine phosphatase activity"/>
    <property type="evidence" value="ECO:0007669"/>
    <property type="project" value="TreeGrafter"/>
</dbReference>
<feature type="domain" description="Tyrosine specific protein phosphatases" evidence="8">
    <location>
        <begin position="337"/>
        <end position="392"/>
    </location>
</feature>
<keyword evidence="4" id="KW-0378">Hydrolase</keyword>
<dbReference type="GO" id="GO:0005737">
    <property type="term" value="C:cytoplasm"/>
    <property type="evidence" value="ECO:0007669"/>
    <property type="project" value="TreeGrafter"/>
</dbReference>
<dbReference type="PROSITE" id="PS50054">
    <property type="entry name" value="TYR_PHOSPHATASE_DUAL"/>
    <property type="match status" value="1"/>
</dbReference>
<dbReference type="InterPro" id="IPR032675">
    <property type="entry name" value="LRR_dom_sf"/>
</dbReference>
<feature type="domain" description="Tyrosine-protein phosphatase" evidence="7">
    <location>
        <begin position="272"/>
        <end position="413"/>
    </location>
</feature>
<dbReference type="FunFam" id="3.90.190.10:FF:000004">
    <property type="entry name" value="Protein phosphatase Slingshot homolog 2"/>
    <property type="match status" value="1"/>
</dbReference>
<gene>
    <name evidence="9" type="ORF">ABL78_2603</name>
</gene>
<evidence type="ECO:0000256" key="1">
    <source>
        <dbReference type="ARBA" id="ARBA00008601"/>
    </source>
</evidence>
<dbReference type="SUPFAM" id="SSF52799">
    <property type="entry name" value="(Phosphotyrosine protein) phosphatases II"/>
    <property type="match status" value="1"/>
</dbReference>
<dbReference type="Gene3D" id="3.80.10.10">
    <property type="entry name" value="Ribonuclease Inhibitor"/>
    <property type="match status" value="1"/>
</dbReference>
<reference evidence="9 10" key="1">
    <citation type="journal article" date="2015" name="PLoS Pathog.">
        <title>Leptomonas seymouri: Adaptations to the Dixenous Life Cycle Analyzed by Genome Sequencing, Transcriptome Profiling and Co-infection with Leishmania donovani.</title>
        <authorList>
            <person name="Kraeva N."/>
            <person name="Butenko A."/>
            <person name="Hlavacova J."/>
            <person name="Kostygov A."/>
            <person name="Myskova J."/>
            <person name="Grybchuk D."/>
            <person name="Lestinova T."/>
            <person name="Votypka J."/>
            <person name="Volf P."/>
            <person name="Opperdoes F."/>
            <person name="Flegontov P."/>
            <person name="Lukes J."/>
            <person name="Yurchenko V."/>
        </authorList>
    </citation>
    <scope>NUCLEOTIDE SEQUENCE [LARGE SCALE GENOMIC DNA]</scope>
    <source>
        <strain evidence="9 10">ATCC 30220</strain>
    </source>
</reference>
<name>A0A0N1PE85_LEPSE</name>
<evidence type="ECO:0000256" key="5">
    <source>
        <dbReference type="ARBA" id="ARBA00022912"/>
    </source>
</evidence>
<dbReference type="PANTHER" id="PTHR10159">
    <property type="entry name" value="DUAL SPECIFICITY PROTEIN PHOSPHATASE"/>
    <property type="match status" value="1"/>
</dbReference>
<dbReference type="Proteomes" id="UP000038009">
    <property type="component" value="Unassembled WGS sequence"/>
</dbReference>
<proteinExistence type="inferred from homology"/>
<dbReference type="InterPro" id="IPR029021">
    <property type="entry name" value="Prot-tyrosine_phosphatase-like"/>
</dbReference>
<dbReference type="GO" id="GO:0004722">
    <property type="term" value="F:protein serine/threonine phosphatase activity"/>
    <property type="evidence" value="ECO:0007669"/>
    <property type="project" value="UniProtKB-EC"/>
</dbReference>
<keyword evidence="5" id="KW-0904">Protein phosphatase</keyword>
<dbReference type="Pfam" id="PF00782">
    <property type="entry name" value="DSPc"/>
    <property type="match status" value="1"/>
</dbReference>
<protein>
    <submittedName>
        <fullName evidence="9">Putative phopshatase</fullName>
    </submittedName>
</protein>
<evidence type="ECO:0000259" key="7">
    <source>
        <dbReference type="PROSITE" id="PS50054"/>
    </source>
</evidence>
<evidence type="ECO:0000256" key="3">
    <source>
        <dbReference type="ARBA" id="ARBA00022737"/>
    </source>
</evidence>
<evidence type="ECO:0000259" key="8">
    <source>
        <dbReference type="PROSITE" id="PS50056"/>
    </source>
</evidence>
<keyword evidence="3" id="KW-0677">Repeat</keyword>
<dbReference type="VEuPathDB" id="TriTrypDB:Lsey_0055_0170"/>
<dbReference type="Gene3D" id="3.90.190.10">
    <property type="entry name" value="Protein tyrosine phosphatase superfamily"/>
    <property type="match status" value="1"/>
</dbReference>
<evidence type="ECO:0000256" key="4">
    <source>
        <dbReference type="ARBA" id="ARBA00022801"/>
    </source>
</evidence>
<comment type="catalytic activity">
    <reaction evidence="6">
        <text>O-phospho-L-threonyl-[protein] + H2O = L-threonyl-[protein] + phosphate</text>
        <dbReference type="Rhea" id="RHEA:47004"/>
        <dbReference type="Rhea" id="RHEA-COMP:11060"/>
        <dbReference type="Rhea" id="RHEA-COMP:11605"/>
        <dbReference type="ChEBI" id="CHEBI:15377"/>
        <dbReference type="ChEBI" id="CHEBI:30013"/>
        <dbReference type="ChEBI" id="CHEBI:43474"/>
        <dbReference type="ChEBI" id="CHEBI:61977"/>
        <dbReference type="EC" id="3.1.3.16"/>
    </reaction>
</comment>
<keyword evidence="10" id="KW-1185">Reference proteome</keyword>
<evidence type="ECO:0000256" key="6">
    <source>
        <dbReference type="ARBA" id="ARBA00048336"/>
    </source>
</evidence>
<dbReference type="OMA" id="FRFIDEA"/>
<dbReference type="InterPro" id="IPR003591">
    <property type="entry name" value="Leu-rich_rpt_typical-subtyp"/>
</dbReference>
<dbReference type="InterPro" id="IPR000387">
    <property type="entry name" value="Tyr_Pase_dom"/>
</dbReference>
<dbReference type="CDD" id="cd14498">
    <property type="entry name" value="DSP"/>
    <property type="match status" value="1"/>
</dbReference>
<dbReference type="GO" id="GO:0043409">
    <property type="term" value="P:negative regulation of MAPK cascade"/>
    <property type="evidence" value="ECO:0007669"/>
    <property type="project" value="TreeGrafter"/>
</dbReference>
<dbReference type="OrthoDB" id="10252009at2759"/>
<sequence>MNRPLSDSQYGAFGDWKSEGFASGSEASSRNSSFASNAISVNSLMGGLSRAQHKLSVLPASDPEEEMRNEIEQSIETGECNLSALGLSFISSDLPVASLRKLCLAENVFTTLPASLFQCGAFAKLVELDMNTNELTSLPLALFYLPKLEVLSLNTNALTSLPFEGMAEAAKDLHGMPFLPVVRRVGMESNRLRRLPMEFLKWCPCLEELLLAMNEAMLDDPAPYEELMRLSHSPSRRVLLKVDNRPRFVQQMEDQRWQMTLPWLSVELNKIYPDKVLDFLFLGSLRTAQTVTVYHDLDIGYVLTAGRNLEVVVEPWMKQLVLTVDDFPEQGMIPIFKEAFAFIDEARSNKKGVLIHCFAGLSRSVTIAVAYLMHLKGMTRDAALEMVRKARPAARPNEGFLRELKQYEEILEGERLAKV</sequence>
<dbReference type="InterPro" id="IPR020422">
    <property type="entry name" value="TYR_PHOSPHATASE_DUAL_dom"/>
</dbReference>
<dbReference type="SMART" id="SM00195">
    <property type="entry name" value="DSPc"/>
    <property type="match status" value="1"/>
</dbReference>
<comment type="caution">
    <text evidence="9">The sequence shown here is derived from an EMBL/GenBank/DDBJ whole genome shotgun (WGS) entry which is preliminary data.</text>
</comment>
<dbReference type="InterPro" id="IPR000340">
    <property type="entry name" value="Dual-sp_phosphatase_cat-dom"/>
</dbReference>
<dbReference type="PROSITE" id="PS50056">
    <property type="entry name" value="TYR_PHOSPHATASE_2"/>
    <property type="match status" value="1"/>
</dbReference>
<accession>A0A0N1PE85</accession>
<evidence type="ECO:0000313" key="9">
    <source>
        <dbReference type="EMBL" id="KPI88304.1"/>
    </source>
</evidence>